<protein>
    <submittedName>
        <fullName evidence="13">Zinc-finger of the MIZ type in Nse subunit-domain-containing protein</fullName>
    </submittedName>
</protein>
<gene>
    <name evidence="13" type="ORF">BJX67DRAFT_345894</name>
</gene>
<reference evidence="13 14" key="1">
    <citation type="submission" date="2024-07" db="EMBL/GenBank/DDBJ databases">
        <title>Section-level genome sequencing and comparative genomics of Aspergillus sections Usti and Cavernicolus.</title>
        <authorList>
            <consortium name="Lawrence Berkeley National Laboratory"/>
            <person name="Nybo J.L."/>
            <person name="Vesth T.C."/>
            <person name="Theobald S."/>
            <person name="Frisvad J.C."/>
            <person name="Larsen T.O."/>
            <person name="Kjaerboelling I."/>
            <person name="Rothschild-Mancinelli K."/>
            <person name="Lyhne E.K."/>
            <person name="Kogle M.E."/>
            <person name="Barry K."/>
            <person name="Clum A."/>
            <person name="Na H."/>
            <person name="Ledsgaard L."/>
            <person name="Lin J."/>
            <person name="Lipzen A."/>
            <person name="Kuo A."/>
            <person name="Riley R."/>
            <person name="Mondo S."/>
            <person name="Labutti K."/>
            <person name="Haridas S."/>
            <person name="Pangalinan J."/>
            <person name="Salamov A.A."/>
            <person name="Simmons B.A."/>
            <person name="Magnuson J.K."/>
            <person name="Chen J."/>
            <person name="Drula E."/>
            <person name="Henrissat B."/>
            <person name="Wiebenga A."/>
            <person name="Lubbers R.J."/>
            <person name="Gomes A.C."/>
            <person name="Macurrencykelacurrency M.R."/>
            <person name="Stajich J."/>
            <person name="Grigoriev I.V."/>
            <person name="Mortensen U.H."/>
            <person name="De Vries R.P."/>
            <person name="Baker S.E."/>
            <person name="Andersen M.R."/>
        </authorList>
    </citation>
    <scope>NUCLEOTIDE SEQUENCE [LARGE SCALE GENOMIC DNA]</scope>
    <source>
        <strain evidence="13 14">CBS 449.75</strain>
    </source>
</reference>
<evidence type="ECO:0000313" key="13">
    <source>
        <dbReference type="EMBL" id="KAL2870496.1"/>
    </source>
</evidence>
<feature type="compositionally biased region" description="Pro residues" evidence="11">
    <location>
        <begin position="44"/>
        <end position="54"/>
    </location>
</feature>
<evidence type="ECO:0000256" key="6">
    <source>
        <dbReference type="ARBA" id="ARBA00022771"/>
    </source>
</evidence>
<dbReference type="Pfam" id="PF11789">
    <property type="entry name" value="zf-Nse"/>
    <property type="match status" value="1"/>
</dbReference>
<keyword evidence="7" id="KW-0833">Ubl conjugation pathway</keyword>
<evidence type="ECO:0000256" key="11">
    <source>
        <dbReference type="SAM" id="MobiDB-lite"/>
    </source>
</evidence>
<feature type="compositionally biased region" description="Acidic residues" evidence="11">
    <location>
        <begin position="222"/>
        <end position="236"/>
    </location>
</feature>
<feature type="region of interest" description="Disordered" evidence="11">
    <location>
        <begin position="446"/>
        <end position="538"/>
    </location>
</feature>
<feature type="region of interest" description="Disordered" evidence="11">
    <location>
        <begin position="1"/>
        <end position="57"/>
    </location>
</feature>
<evidence type="ECO:0000256" key="7">
    <source>
        <dbReference type="ARBA" id="ARBA00022786"/>
    </source>
</evidence>
<dbReference type="Proteomes" id="UP001610432">
    <property type="component" value="Unassembled WGS sequence"/>
</dbReference>
<evidence type="ECO:0000259" key="12">
    <source>
        <dbReference type="PROSITE" id="PS51044"/>
    </source>
</evidence>
<keyword evidence="14" id="KW-1185">Reference proteome</keyword>
<evidence type="ECO:0000256" key="5">
    <source>
        <dbReference type="ARBA" id="ARBA00022723"/>
    </source>
</evidence>
<dbReference type="EMBL" id="JBFXLQ010000006">
    <property type="protein sequence ID" value="KAL2870496.1"/>
    <property type="molecule type" value="Genomic_DNA"/>
</dbReference>
<organism evidence="13 14">
    <name type="scientific">Aspergillus lucknowensis</name>
    <dbReference type="NCBI Taxonomy" id="176173"/>
    <lineage>
        <taxon>Eukaryota</taxon>
        <taxon>Fungi</taxon>
        <taxon>Dikarya</taxon>
        <taxon>Ascomycota</taxon>
        <taxon>Pezizomycotina</taxon>
        <taxon>Eurotiomycetes</taxon>
        <taxon>Eurotiomycetidae</taxon>
        <taxon>Eurotiales</taxon>
        <taxon>Aspergillaceae</taxon>
        <taxon>Aspergillus</taxon>
        <taxon>Aspergillus subgen. Nidulantes</taxon>
    </lineage>
</organism>
<keyword evidence="4" id="KW-0808">Transferase</keyword>
<comment type="pathway">
    <text evidence="2">Protein modification; protein sumoylation.</text>
</comment>
<feature type="compositionally biased region" description="Basic residues" evidence="11">
    <location>
        <begin position="318"/>
        <end position="336"/>
    </location>
</feature>
<evidence type="ECO:0000313" key="14">
    <source>
        <dbReference type="Proteomes" id="UP001610432"/>
    </source>
</evidence>
<feature type="compositionally biased region" description="Basic and acidic residues" evidence="11">
    <location>
        <begin position="141"/>
        <end position="150"/>
    </location>
</feature>
<evidence type="ECO:0000256" key="9">
    <source>
        <dbReference type="ARBA" id="ARBA00023242"/>
    </source>
</evidence>
<dbReference type="InterPro" id="IPR004181">
    <property type="entry name" value="Znf_MIZ"/>
</dbReference>
<comment type="caution">
    <text evidence="13">The sequence shown here is derived from an EMBL/GenBank/DDBJ whole genome shotgun (WGS) entry which is preliminary data.</text>
</comment>
<dbReference type="CDD" id="cd16651">
    <property type="entry name" value="SPL-RING_NSE2"/>
    <property type="match status" value="1"/>
</dbReference>
<keyword evidence="8" id="KW-0862">Zinc</keyword>
<dbReference type="SUPFAM" id="SSF57850">
    <property type="entry name" value="RING/U-box"/>
    <property type="match status" value="1"/>
</dbReference>
<evidence type="ECO:0000256" key="2">
    <source>
        <dbReference type="ARBA" id="ARBA00004718"/>
    </source>
</evidence>
<evidence type="ECO:0000256" key="4">
    <source>
        <dbReference type="ARBA" id="ARBA00022679"/>
    </source>
</evidence>
<dbReference type="InterPro" id="IPR013083">
    <property type="entry name" value="Znf_RING/FYVE/PHD"/>
</dbReference>
<dbReference type="RefSeq" id="XP_070889475.1">
    <property type="nucleotide sequence ID" value="XM_071028384.1"/>
</dbReference>
<keyword evidence="6 10" id="KW-0863">Zinc-finger</keyword>
<dbReference type="PANTHER" id="PTHR21330">
    <property type="entry name" value="E3 SUMO-PROTEIN LIGASE NSE2"/>
    <property type="match status" value="1"/>
</dbReference>
<dbReference type="PROSITE" id="PS51044">
    <property type="entry name" value="ZF_SP_RING"/>
    <property type="match status" value="1"/>
</dbReference>
<feature type="compositionally biased region" description="Basic and acidic residues" evidence="11">
    <location>
        <begin position="487"/>
        <end position="504"/>
    </location>
</feature>
<dbReference type="Gene3D" id="3.30.40.10">
    <property type="entry name" value="Zinc/RING finger domain, C3HC4 (zinc finger)"/>
    <property type="match status" value="1"/>
</dbReference>
<dbReference type="GeneID" id="98143456"/>
<feature type="compositionally biased region" description="Low complexity" evidence="11">
    <location>
        <begin position="1"/>
        <end position="11"/>
    </location>
</feature>
<comment type="similarity">
    <text evidence="3">Belongs to the NSE2 family.</text>
</comment>
<proteinExistence type="inferred from homology"/>
<feature type="region of interest" description="Disordered" evidence="11">
    <location>
        <begin position="394"/>
        <end position="413"/>
    </location>
</feature>
<dbReference type="InterPro" id="IPR026846">
    <property type="entry name" value="Nse2(Mms21)"/>
</dbReference>
<feature type="compositionally biased region" description="Basic and acidic residues" evidence="11">
    <location>
        <begin position="13"/>
        <end position="25"/>
    </location>
</feature>
<keyword evidence="5" id="KW-0479">Metal-binding</keyword>
<evidence type="ECO:0000256" key="8">
    <source>
        <dbReference type="ARBA" id="ARBA00022833"/>
    </source>
</evidence>
<name>A0ABR4M107_9EURO</name>
<feature type="compositionally biased region" description="Acidic residues" evidence="11">
    <location>
        <begin position="524"/>
        <end position="538"/>
    </location>
</feature>
<feature type="domain" description="SP-RING-type" evidence="12">
    <location>
        <begin position="345"/>
        <end position="451"/>
    </location>
</feature>
<accession>A0ABR4M107</accession>
<feature type="region of interest" description="Disordered" evidence="11">
    <location>
        <begin position="208"/>
        <end position="236"/>
    </location>
</feature>
<feature type="region of interest" description="Disordered" evidence="11">
    <location>
        <begin position="109"/>
        <end position="150"/>
    </location>
</feature>
<dbReference type="GO" id="GO:0008270">
    <property type="term" value="F:zinc ion binding"/>
    <property type="evidence" value="ECO:0007669"/>
    <property type="project" value="UniProtKB-KW"/>
</dbReference>
<comment type="subcellular location">
    <subcellularLocation>
        <location evidence="1">Nucleus</location>
    </subcellularLocation>
</comment>
<evidence type="ECO:0000256" key="10">
    <source>
        <dbReference type="PROSITE-ProRule" id="PRU00452"/>
    </source>
</evidence>
<evidence type="ECO:0000256" key="1">
    <source>
        <dbReference type="ARBA" id="ARBA00004123"/>
    </source>
</evidence>
<dbReference type="PANTHER" id="PTHR21330:SF1">
    <property type="entry name" value="E3 SUMO-PROTEIN LIGASE NSE2"/>
    <property type="match status" value="1"/>
</dbReference>
<feature type="region of interest" description="Disordered" evidence="11">
    <location>
        <begin position="312"/>
        <end position="348"/>
    </location>
</feature>
<evidence type="ECO:0000256" key="3">
    <source>
        <dbReference type="ARBA" id="ARBA00008212"/>
    </source>
</evidence>
<sequence length="538" mass="59939">MLSTPGPSRGPSRPRDRDRDRERTRATARGTPRHREREERAGTPPVPTYEPPAAPLNEVGRTALLSLLRSQALRQLRTHIQHAELKLTESAGEVNERLTDAKLRLNRQREREQERVVSRSMTEVGDGEANESKGANMDVDGGVRDGGKEGEAGRVKELEESVKDITGRLDGSMRRAIDSEVRTAALEEVLGGLQREVEAEINANAGVQRQRRRLRARGSAAGEEEENEEEDDGDLYEATPEVEIDGDQISLSHKLEERMAEDREKWEDLSLTERYSKNNNYIGFYRIVHEAKHPSDEIPPLPHASTWFSHLEDPNAVSKRRNSSARPSRRNTRQQRARSASAASDSDDLAIERERISLKCPLTLLPFKDPVTSTKCPHSFEREAIADMITRSSMTVPAPSASGPSAGPGGRNRRIRAVKCPVCSGVLTGNDLREDPVLLRRIRRADAAKRRDHEEEEEADLLSGRRKSRQSGIMLPSDDDPGLRGSGGDRMDIDQVRVKQERVRSRGITKATDDEQRSSASGSETEEDPDSNGGSDEE</sequence>
<keyword evidence="9" id="KW-0539">Nucleus</keyword>